<accession>A0A4R1BD92</accession>
<dbReference type="InterPro" id="IPR001279">
    <property type="entry name" value="Metallo-B-lactamas"/>
</dbReference>
<proteinExistence type="predicted"/>
<dbReference type="RefSeq" id="WP_131446492.1">
    <property type="nucleotide sequence ID" value="NZ_SJZB01000031.1"/>
</dbReference>
<organism evidence="2 3">
    <name type="scientific">Parasulfuritortus cantonensis</name>
    <dbReference type="NCBI Taxonomy" id="2528202"/>
    <lineage>
        <taxon>Bacteria</taxon>
        <taxon>Pseudomonadati</taxon>
        <taxon>Pseudomonadota</taxon>
        <taxon>Betaproteobacteria</taxon>
        <taxon>Nitrosomonadales</taxon>
        <taxon>Thiobacillaceae</taxon>
        <taxon>Parasulfuritortus</taxon>
    </lineage>
</organism>
<evidence type="ECO:0000313" key="3">
    <source>
        <dbReference type="Proteomes" id="UP000295443"/>
    </source>
</evidence>
<dbReference type="InterPro" id="IPR036866">
    <property type="entry name" value="RibonucZ/Hydroxyglut_hydro"/>
</dbReference>
<dbReference type="SMART" id="SM00849">
    <property type="entry name" value="Lactamase_B"/>
    <property type="match status" value="1"/>
</dbReference>
<dbReference type="Pfam" id="PF12706">
    <property type="entry name" value="Lactamase_B_2"/>
    <property type="match status" value="1"/>
</dbReference>
<protein>
    <submittedName>
        <fullName evidence="2">3',5'-cyclic-nucleotide phosphodiesterase</fullName>
    </submittedName>
</protein>
<dbReference type="GO" id="GO:0006198">
    <property type="term" value="P:cAMP catabolic process"/>
    <property type="evidence" value="ECO:0007669"/>
    <property type="project" value="InterPro"/>
</dbReference>
<keyword evidence="3" id="KW-1185">Reference proteome</keyword>
<dbReference type="Proteomes" id="UP000295443">
    <property type="component" value="Unassembled WGS sequence"/>
</dbReference>
<dbReference type="GO" id="GO:0004115">
    <property type="term" value="F:3',5'-cyclic-AMP phosphodiesterase activity"/>
    <property type="evidence" value="ECO:0007669"/>
    <property type="project" value="InterPro"/>
</dbReference>
<dbReference type="GO" id="GO:0047555">
    <property type="term" value="F:3',5'-cyclic-GMP phosphodiesterase activity"/>
    <property type="evidence" value="ECO:0007669"/>
    <property type="project" value="TreeGrafter"/>
</dbReference>
<evidence type="ECO:0000259" key="1">
    <source>
        <dbReference type="SMART" id="SM00849"/>
    </source>
</evidence>
<dbReference type="PRINTS" id="PR00388">
    <property type="entry name" value="PDIESTERASE2"/>
</dbReference>
<dbReference type="CDD" id="cd07735">
    <property type="entry name" value="class_II_PDE_MBL-fold"/>
    <property type="match status" value="1"/>
</dbReference>
<gene>
    <name evidence="2" type="ORF">EZJ19_08235</name>
</gene>
<feature type="domain" description="Metallo-beta-lactamase" evidence="1">
    <location>
        <begin position="17"/>
        <end position="198"/>
    </location>
</feature>
<dbReference type="PANTHER" id="PTHR28283:SF1">
    <property type="entry name" value="3',5'-CYCLIC-NUCLEOTIDE PHOSPHODIESTERASE 1"/>
    <property type="match status" value="1"/>
</dbReference>
<dbReference type="AlphaFoldDB" id="A0A4R1BD92"/>
<name>A0A4R1BD92_9PROT</name>
<evidence type="ECO:0000313" key="2">
    <source>
        <dbReference type="EMBL" id="TCJ15041.1"/>
    </source>
</evidence>
<dbReference type="EMBL" id="SJZB01000031">
    <property type="protein sequence ID" value="TCJ15041.1"/>
    <property type="molecule type" value="Genomic_DNA"/>
</dbReference>
<dbReference type="PANTHER" id="PTHR28283">
    <property type="entry name" value="3',5'-CYCLIC-NUCLEOTIDE PHOSPHODIESTERASE 1"/>
    <property type="match status" value="1"/>
</dbReference>
<comment type="caution">
    <text evidence="2">The sequence shown here is derived from an EMBL/GenBank/DDBJ whole genome shotgun (WGS) entry which is preliminary data.</text>
</comment>
<reference evidence="2 3" key="1">
    <citation type="submission" date="2019-03" db="EMBL/GenBank/DDBJ databases">
        <title>Genome sequence of Thiobacillaceae bacterium LSR1, a sulfur-oxidizing bacterium isolated from freshwater sediment.</title>
        <authorList>
            <person name="Li S."/>
        </authorList>
    </citation>
    <scope>NUCLEOTIDE SEQUENCE [LARGE SCALE GENOMIC DNA]</scope>
    <source>
        <strain evidence="2 3">LSR1</strain>
    </source>
</reference>
<dbReference type="OrthoDB" id="9803916at2"/>
<dbReference type="Gene3D" id="3.60.15.10">
    <property type="entry name" value="Ribonuclease Z/Hydroxyacylglutathione hydrolase-like"/>
    <property type="match status" value="1"/>
</dbReference>
<dbReference type="GO" id="GO:1902660">
    <property type="term" value="P:negative regulation of glucose mediated signaling pathway"/>
    <property type="evidence" value="ECO:0007669"/>
    <property type="project" value="TreeGrafter"/>
</dbReference>
<dbReference type="SUPFAM" id="SSF56281">
    <property type="entry name" value="Metallo-hydrolase/oxidoreductase"/>
    <property type="match status" value="1"/>
</dbReference>
<dbReference type="InterPro" id="IPR000396">
    <property type="entry name" value="Pdiesterase2"/>
</dbReference>
<sequence length="255" mass="26960">MRIRVLGCSGGIGGGRQTTSFLIDDDILLDAGSGVMRLSLEEMAGIANLFVTHAHLDHILALPPLLDSVGVGRAAPLVLHALPEVIDTLKAHLFNWHLWPDFARVPTADKPYLAYAPLAVGAPVPMAGRTITAIPAKHGRPAVGYLLRGQRASLLFSGDTGSHPDLIAIANATDDLEHLIVETSFANDLKHIADVSGHYCPATLLPDLAQLKPGVSVWITHLKPGGEDAIMAELASVALPCGSPRALVPDQVFDL</sequence>